<dbReference type="InterPro" id="IPR000425">
    <property type="entry name" value="MIP"/>
</dbReference>
<evidence type="ECO:0000256" key="7">
    <source>
        <dbReference type="ARBA" id="ARBA00023180"/>
    </source>
</evidence>
<dbReference type="PRINTS" id="PR00783">
    <property type="entry name" value="MINTRINSICP"/>
</dbReference>
<reference evidence="12" key="1">
    <citation type="submission" date="2023-03" db="EMBL/GenBank/DDBJ databases">
        <title>Complete genome of Cladonia borealis.</title>
        <authorList>
            <person name="Park H."/>
        </authorList>
    </citation>
    <scope>NUCLEOTIDE SEQUENCE</scope>
    <source>
        <strain evidence="12">ANT050790</strain>
    </source>
</reference>
<comment type="caution">
    <text evidence="12">The sequence shown here is derived from an EMBL/GenBank/DDBJ whole genome shotgun (WGS) entry which is preliminary data.</text>
</comment>
<keyword evidence="5 11" id="KW-1133">Transmembrane helix</keyword>
<dbReference type="GO" id="GO:0015250">
    <property type="term" value="F:water channel activity"/>
    <property type="evidence" value="ECO:0007669"/>
    <property type="project" value="TreeGrafter"/>
</dbReference>
<feature type="transmembrane region" description="Helical" evidence="11">
    <location>
        <begin position="202"/>
        <end position="222"/>
    </location>
</feature>
<name>A0AA39QVD8_9LECA</name>
<dbReference type="EMBL" id="JAFEKC020000017">
    <property type="protein sequence ID" value="KAK0509927.1"/>
    <property type="molecule type" value="Genomic_DNA"/>
</dbReference>
<evidence type="ECO:0000313" key="13">
    <source>
        <dbReference type="Proteomes" id="UP001166286"/>
    </source>
</evidence>
<comment type="catalytic activity">
    <reaction evidence="8">
        <text>H2O(in) = H2O(out)</text>
        <dbReference type="Rhea" id="RHEA:29667"/>
        <dbReference type="ChEBI" id="CHEBI:15377"/>
    </reaction>
</comment>
<dbReference type="SUPFAM" id="SSF81338">
    <property type="entry name" value="Aquaporin-like"/>
    <property type="match status" value="1"/>
</dbReference>
<evidence type="ECO:0008006" key="14">
    <source>
        <dbReference type="Google" id="ProtNLM"/>
    </source>
</evidence>
<gene>
    <name evidence="12" type="ORF">JMJ35_007321</name>
</gene>
<dbReference type="PANTHER" id="PTHR19139">
    <property type="entry name" value="AQUAPORIN TRANSPORTER"/>
    <property type="match status" value="1"/>
</dbReference>
<evidence type="ECO:0000256" key="4">
    <source>
        <dbReference type="ARBA" id="ARBA00022737"/>
    </source>
</evidence>
<feature type="compositionally biased region" description="Basic and acidic residues" evidence="10">
    <location>
        <begin position="308"/>
        <end position="321"/>
    </location>
</feature>
<feature type="transmembrane region" description="Helical" evidence="11">
    <location>
        <begin position="247"/>
        <end position="266"/>
    </location>
</feature>
<dbReference type="Gene3D" id="1.20.1080.10">
    <property type="entry name" value="Glycerol uptake facilitator protein"/>
    <property type="match status" value="1"/>
</dbReference>
<feature type="transmembrane region" description="Helical" evidence="11">
    <location>
        <begin position="114"/>
        <end position="132"/>
    </location>
</feature>
<keyword evidence="13" id="KW-1185">Reference proteome</keyword>
<evidence type="ECO:0000256" key="9">
    <source>
        <dbReference type="RuleBase" id="RU000477"/>
    </source>
</evidence>
<feature type="transmembrane region" description="Helical" evidence="11">
    <location>
        <begin position="176"/>
        <end position="195"/>
    </location>
</feature>
<feature type="region of interest" description="Disordered" evidence="10">
    <location>
        <begin position="285"/>
        <end position="321"/>
    </location>
</feature>
<evidence type="ECO:0000313" key="12">
    <source>
        <dbReference type="EMBL" id="KAK0509927.1"/>
    </source>
</evidence>
<organism evidence="12 13">
    <name type="scientific">Cladonia borealis</name>
    <dbReference type="NCBI Taxonomy" id="184061"/>
    <lineage>
        <taxon>Eukaryota</taxon>
        <taxon>Fungi</taxon>
        <taxon>Dikarya</taxon>
        <taxon>Ascomycota</taxon>
        <taxon>Pezizomycotina</taxon>
        <taxon>Lecanoromycetes</taxon>
        <taxon>OSLEUM clade</taxon>
        <taxon>Lecanoromycetidae</taxon>
        <taxon>Lecanorales</taxon>
        <taxon>Lecanorineae</taxon>
        <taxon>Cladoniaceae</taxon>
        <taxon>Cladonia</taxon>
    </lineage>
</organism>
<accession>A0AA39QVD8</accession>
<sequence>MTIDEVLASTLIFPGLGKGHRRGTDSTIVNRLPILRFLPRGFRAHFVAMCGEFTGTFLFLFFAYSGTQVANNQIQAPADVNQGSNPAQLLYISLVFGFSLAANAWVFFRVSGGLFNPAVTFGLCLVGALDYVRGALIAVTQIMGAIAAAAVVSGLFPGTLSVRTTLSAGTSVSRGLFIEMFLTAQLVFTIFMLAAEKHKATFIAPVGIGLSLFIAELSGVYYTGGSLNPARSLAPDVVLHKFDHYHWIYWLGPILGAVLASGFYWLMKKLEYETANPGQDFNQEEQEHFDPKAHKPAPAVSFGPSEVLPHEKPEGSDNMTDRTADTEYYDAIGVKASPASQTAGLGSHNAVQEKVKGVMGRSPAKGGSGTTFGESSNAYVAGPSAESGHRTKIGKHRGAAIGAAVAALGGEEIA</sequence>
<feature type="transmembrane region" description="Helical" evidence="11">
    <location>
        <begin position="42"/>
        <end position="64"/>
    </location>
</feature>
<evidence type="ECO:0000256" key="11">
    <source>
        <dbReference type="SAM" id="Phobius"/>
    </source>
</evidence>
<protein>
    <recommendedName>
        <fullName evidence="14">Aquaporin</fullName>
    </recommendedName>
</protein>
<evidence type="ECO:0000256" key="1">
    <source>
        <dbReference type="ARBA" id="ARBA00004141"/>
    </source>
</evidence>
<evidence type="ECO:0000256" key="5">
    <source>
        <dbReference type="ARBA" id="ARBA00022989"/>
    </source>
</evidence>
<dbReference type="AlphaFoldDB" id="A0AA39QVD8"/>
<evidence type="ECO:0000256" key="2">
    <source>
        <dbReference type="ARBA" id="ARBA00006175"/>
    </source>
</evidence>
<evidence type="ECO:0000256" key="6">
    <source>
        <dbReference type="ARBA" id="ARBA00023136"/>
    </source>
</evidence>
<dbReference type="Pfam" id="PF00230">
    <property type="entry name" value="MIP"/>
    <property type="match status" value="1"/>
</dbReference>
<evidence type="ECO:0000256" key="10">
    <source>
        <dbReference type="SAM" id="MobiDB-lite"/>
    </source>
</evidence>
<dbReference type="InterPro" id="IPR023271">
    <property type="entry name" value="Aquaporin-like"/>
</dbReference>
<evidence type="ECO:0000256" key="8">
    <source>
        <dbReference type="ARBA" id="ARBA00034651"/>
    </source>
</evidence>
<evidence type="ECO:0000256" key="3">
    <source>
        <dbReference type="ARBA" id="ARBA00022692"/>
    </source>
</evidence>
<comment type="subcellular location">
    <subcellularLocation>
        <location evidence="1">Membrane</location>
        <topology evidence="1">Multi-pass membrane protein</topology>
    </subcellularLocation>
</comment>
<keyword evidence="7" id="KW-0325">Glycoprotein</keyword>
<dbReference type="InterPro" id="IPR034294">
    <property type="entry name" value="Aquaporin_transptr"/>
</dbReference>
<dbReference type="GO" id="GO:0005886">
    <property type="term" value="C:plasma membrane"/>
    <property type="evidence" value="ECO:0007669"/>
    <property type="project" value="TreeGrafter"/>
</dbReference>
<comment type="similarity">
    <text evidence="2 9">Belongs to the MIP/aquaporin (TC 1.A.8) family.</text>
</comment>
<dbReference type="PANTHER" id="PTHR19139:SF199">
    <property type="entry name" value="MIP17260P"/>
    <property type="match status" value="1"/>
</dbReference>
<feature type="transmembrane region" description="Helical" evidence="11">
    <location>
        <begin position="137"/>
        <end position="156"/>
    </location>
</feature>
<keyword evidence="3 9" id="KW-0812">Transmembrane</keyword>
<dbReference type="FunFam" id="1.20.1080.10:FF:000024">
    <property type="entry name" value="MIP aquaporin (Eurofung)"/>
    <property type="match status" value="1"/>
</dbReference>
<keyword evidence="4" id="KW-0677">Repeat</keyword>
<keyword evidence="9" id="KW-0813">Transport</keyword>
<proteinExistence type="inferred from homology"/>
<dbReference type="Proteomes" id="UP001166286">
    <property type="component" value="Unassembled WGS sequence"/>
</dbReference>
<keyword evidence="6 11" id="KW-0472">Membrane</keyword>